<dbReference type="GO" id="GO:0005634">
    <property type="term" value="C:nucleus"/>
    <property type="evidence" value="ECO:0007669"/>
    <property type="project" value="UniProtKB-SubCell"/>
</dbReference>
<evidence type="ECO:0000313" key="15">
    <source>
        <dbReference type="Proteomes" id="UP000053558"/>
    </source>
</evidence>
<reference evidence="15" key="1">
    <citation type="journal article" date="2012" name="Science">
        <title>The Paleozoic origin of enzymatic lignin decomposition reconstructed from 31 fungal genomes.</title>
        <authorList>
            <person name="Floudas D."/>
            <person name="Binder M."/>
            <person name="Riley R."/>
            <person name="Barry K."/>
            <person name="Blanchette R.A."/>
            <person name="Henrissat B."/>
            <person name="Martinez A.T."/>
            <person name="Otillar R."/>
            <person name="Spatafora J.W."/>
            <person name="Yadav J.S."/>
            <person name="Aerts A."/>
            <person name="Benoit I."/>
            <person name="Boyd A."/>
            <person name="Carlson A."/>
            <person name="Copeland A."/>
            <person name="Coutinho P.M."/>
            <person name="de Vries R.P."/>
            <person name="Ferreira P."/>
            <person name="Findley K."/>
            <person name="Foster B."/>
            <person name="Gaskell J."/>
            <person name="Glotzer D."/>
            <person name="Gorecki P."/>
            <person name="Heitman J."/>
            <person name="Hesse C."/>
            <person name="Hori C."/>
            <person name="Igarashi K."/>
            <person name="Jurgens J.A."/>
            <person name="Kallen N."/>
            <person name="Kersten P."/>
            <person name="Kohler A."/>
            <person name="Kuees U."/>
            <person name="Kumar T.K.A."/>
            <person name="Kuo A."/>
            <person name="LaButti K."/>
            <person name="Larrondo L.F."/>
            <person name="Lindquist E."/>
            <person name="Ling A."/>
            <person name="Lombard V."/>
            <person name="Lucas S."/>
            <person name="Lundell T."/>
            <person name="Martin R."/>
            <person name="McLaughlin D.J."/>
            <person name="Morgenstern I."/>
            <person name="Morin E."/>
            <person name="Murat C."/>
            <person name="Nagy L.G."/>
            <person name="Nolan M."/>
            <person name="Ohm R.A."/>
            <person name="Patyshakuliyeva A."/>
            <person name="Rokas A."/>
            <person name="Ruiz-Duenas F.J."/>
            <person name="Sabat G."/>
            <person name="Salamov A."/>
            <person name="Samejima M."/>
            <person name="Schmutz J."/>
            <person name="Slot J.C."/>
            <person name="St John F."/>
            <person name="Stenlid J."/>
            <person name="Sun H."/>
            <person name="Sun S."/>
            <person name="Syed K."/>
            <person name="Tsang A."/>
            <person name="Wiebenga A."/>
            <person name="Young D."/>
            <person name="Pisabarro A."/>
            <person name="Eastwood D.C."/>
            <person name="Martin F."/>
            <person name="Cullen D."/>
            <person name="Grigoriev I.V."/>
            <person name="Hibbett D.S."/>
        </authorList>
    </citation>
    <scope>NUCLEOTIDE SEQUENCE [LARGE SCALE GENOMIC DNA]</scope>
    <source>
        <strain evidence="15">RWD-64-598 SS2</strain>
    </source>
</reference>
<proteinExistence type="inferred from homology"/>
<dbReference type="SUPFAM" id="SSF53335">
    <property type="entry name" value="S-adenosyl-L-methionine-dependent methyltransferases"/>
    <property type="match status" value="2"/>
</dbReference>
<dbReference type="GO" id="GO:0032259">
    <property type="term" value="P:methylation"/>
    <property type="evidence" value="ECO:0007669"/>
    <property type="project" value="UniProtKB-KW"/>
</dbReference>
<dbReference type="GO" id="GO:0044027">
    <property type="term" value="P:negative regulation of gene expression via chromosomal CpG island methylation"/>
    <property type="evidence" value="ECO:0007669"/>
    <property type="project" value="TreeGrafter"/>
</dbReference>
<keyword evidence="5 10" id="KW-0949">S-adenosyl-L-methionine</keyword>
<dbReference type="CDD" id="cd04370">
    <property type="entry name" value="BAH"/>
    <property type="match status" value="1"/>
</dbReference>
<dbReference type="OrthoDB" id="5376140at2759"/>
<dbReference type="GO" id="GO:0003677">
    <property type="term" value="F:DNA binding"/>
    <property type="evidence" value="ECO:0007669"/>
    <property type="project" value="UniProtKB-KW"/>
</dbReference>
<dbReference type="SMART" id="SM00439">
    <property type="entry name" value="BAH"/>
    <property type="match status" value="1"/>
</dbReference>
<dbReference type="PROSITE" id="PS51679">
    <property type="entry name" value="SAM_MT_C5"/>
    <property type="match status" value="1"/>
</dbReference>
<gene>
    <name evidence="14" type="ORF">CONPUDRAFT_96502</name>
</gene>
<dbReference type="KEGG" id="cput:CONPUDRAFT_96502"/>
<evidence type="ECO:0000256" key="9">
    <source>
        <dbReference type="PIRSR" id="PIRSR037404-1"/>
    </source>
</evidence>
<dbReference type="Gene3D" id="3.90.120.10">
    <property type="entry name" value="DNA Methylase, subunit A, domain 2"/>
    <property type="match status" value="1"/>
</dbReference>
<organism evidence="14 15">
    <name type="scientific">Coniophora puteana (strain RWD-64-598)</name>
    <name type="common">Brown rot fungus</name>
    <dbReference type="NCBI Taxonomy" id="741705"/>
    <lineage>
        <taxon>Eukaryota</taxon>
        <taxon>Fungi</taxon>
        <taxon>Dikarya</taxon>
        <taxon>Basidiomycota</taxon>
        <taxon>Agaricomycotina</taxon>
        <taxon>Agaricomycetes</taxon>
        <taxon>Agaricomycetidae</taxon>
        <taxon>Boletales</taxon>
        <taxon>Coniophorineae</taxon>
        <taxon>Coniophoraceae</taxon>
        <taxon>Coniophora</taxon>
    </lineage>
</organism>
<evidence type="ECO:0000256" key="8">
    <source>
        <dbReference type="ARBA" id="ARBA00023242"/>
    </source>
</evidence>
<evidence type="ECO:0000256" key="12">
    <source>
        <dbReference type="SAM" id="MobiDB-lite"/>
    </source>
</evidence>
<evidence type="ECO:0000313" key="14">
    <source>
        <dbReference type="EMBL" id="EIW87192.1"/>
    </source>
</evidence>
<dbReference type="OMA" id="GNAVPWP"/>
<evidence type="ECO:0000259" key="13">
    <source>
        <dbReference type="PROSITE" id="PS51038"/>
    </source>
</evidence>
<dbReference type="PANTHER" id="PTHR10629">
    <property type="entry name" value="CYTOSINE-SPECIFIC METHYLTRANSFERASE"/>
    <property type="match status" value="1"/>
</dbReference>
<dbReference type="Pfam" id="PF00145">
    <property type="entry name" value="DNA_methylase"/>
    <property type="match status" value="1"/>
</dbReference>
<dbReference type="PROSITE" id="PS51038">
    <property type="entry name" value="BAH"/>
    <property type="match status" value="1"/>
</dbReference>
<dbReference type="EC" id="2.1.1.37" evidence="2"/>
<comment type="caution">
    <text evidence="14">The sequence shown here is derived from an EMBL/GenBank/DDBJ whole genome shotgun (WGS) entry which is preliminary data.</text>
</comment>
<feature type="compositionally biased region" description="Basic and acidic residues" evidence="12">
    <location>
        <begin position="1095"/>
        <end position="1113"/>
    </location>
</feature>
<comment type="similarity">
    <text evidence="10 11">Belongs to the class I-like SAM-binding methyltransferase superfamily. C5-methyltransferase family.</text>
</comment>
<dbReference type="GO" id="GO:0006346">
    <property type="term" value="P:DNA methylation-dependent constitutive heterochromatin formation"/>
    <property type="evidence" value="ECO:0007669"/>
    <property type="project" value="InterPro"/>
</dbReference>
<dbReference type="Proteomes" id="UP000053558">
    <property type="component" value="Unassembled WGS sequence"/>
</dbReference>
<dbReference type="InterPro" id="IPR050390">
    <property type="entry name" value="C5-Methyltransferase"/>
</dbReference>
<evidence type="ECO:0000256" key="5">
    <source>
        <dbReference type="ARBA" id="ARBA00022691"/>
    </source>
</evidence>
<dbReference type="NCBIfam" id="TIGR00675">
    <property type="entry name" value="dcm"/>
    <property type="match status" value="1"/>
</dbReference>
<dbReference type="GeneID" id="19211763"/>
<dbReference type="Gene3D" id="2.30.30.490">
    <property type="match status" value="2"/>
</dbReference>
<evidence type="ECO:0000256" key="10">
    <source>
        <dbReference type="PROSITE-ProRule" id="PRU01016"/>
    </source>
</evidence>
<dbReference type="GO" id="GO:0003682">
    <property type="term" value="F:chromatin binding"/>
    <property type="evidence" value="ECO:0007669"/>
    <property type="project" value="InterPro"/>
</dbReference>
<evidence type="ECO:0000256" key="2">
    <source>
        <dbReference type="ARBA" id="ARBA00011975"/>
    </source>
</evidence>
<comment type="subcellular location">
    <subcellularLocation>
        <location evidence="1">Nucleus</location>
    </subcellularLocation>
</comment>
<sequence length="1113" mass="127660">MTVRGAGIVLPCIESEEDEAMDDDLDNEEKPTEQELRLDEILDWEIDFTDRNKPLYIRTEHSWYELSSPSNRYRRYYRNFYRPLRIQQLVISTAHVDPTLSYTKFLENIDGIDIVGKVVDQNDIRNSENVNRLRATLETLNDADRLRDSRLIRELLNQAGPPPLQLAFIAPPKQHIRLRVPQPLIGNLDNAVLRPESQQPTHVTPTIAELAKGYFRGETLQVVGTRPKQEPEADQGQLRLRLESFLGRAQHGHRRIRVDGRNRVRPRSQFLKCVMVDGIEYSVGDTVVLASGSTDGRRPPELPQPDQAAREDQLSDYFWFAKIIRIQENETMHVHWFEHSSKTAMREINDPQELFMTDTCSTVKLSVLVGIVNAHFVPLGEKPPRKNYRDYFYRFKYDANTGSYQDIDVKLEEEVRAENPPDNCPVCKIIEKDDISRHAQRIDRGVSWQGVDYHIDDFAMIKADSGPCHIGHIVEIRFPTRPRDGDVEAHVAVKLYGRVDRLGMETELQDERHLFATDTRTTVPIHRLGGLCHVIVPPFHDFDVQKWLAESPRHFFAKFYFASLNAVWWQRRALREDEVTVCKDCVPKDRNESRALDRFLAEGKPLRTLDPFAGVGAFGMAMEETGVVKVTHAIEISPSAAKTLKRNAARDVKVYNQCANLILKQSIKKHEGIPVDELKSIEDAPLPPPPLPDEIDCIVAGFPCQPHSRMNMYQRTTDSKTYLMLNLLSWVDYIKPKYIMFENVRGFLSFRLRARQKNRHTITGGIEMGGLKFLIRALTEMDYQCRFAVLQAAHYGTPQGRVRFFLVGARRGLPLPDLPQPSHDFPLEDALVIHLPGGRDVHPILAVQGTAPHRFVTVEDAIGDLKRFDWRKPNPAHPQANGNNNALQLPSVVCDNERAFCGYQGPSATVGYESEPRNTFQAWARSRPSTDIQQYTRTYEPTKVARVMSVPMQAGADYRSIPRELWEWQFANPSSAVARGGFRAGMYGRIDQDKWFQTTVTNVDPTAKQCKVLNPWCKRMVTVRELARSQGFPDHFVFYAGADRILTMHRQIGNAVPWQVSIALARELRSVVVKRWHEDRQQEEREEEDSSGRSQHRESRSRTARSEDMMETD</sequence>
<dbReference type="InterPro" id="IPR043151">
    <property type="entry name" value="BAH_sf"/>
</dbReference>
<keyword evidence="8" id="KW-0539">Nucleus</keyword>
<dbReference type="Gene3D" id="3.40.50.150">
    <property type="entry name" value="Vaccinia Virus protein VP39"/>
    <property type="match status" value="1"/>
</dbReference>
<evidence type="ECO:0000256" key="6">
    <source>
        <dbReference type="ARBA" id="ARBA00022737"/>
    </source>
</evidence>
<evidence type="ECO:0000256" key="3">
    <source>
        <dbReference type="ARBA" id="ARBA00022603"/>
    </source>
</evidence>
<keyword evidence="3 10" id="KW-0489">Methyltransferase</keyword>
<feature type="region of interest" description="Disordered" evidence="12">
    <location>
        <begin position="1076"/>
        <end position="1113"/>
    </location>
</feature>
<dbReference type="InterPro" id="IPR022702">
    <property type="entry name" value="Cytosine_MeTrfase1_RFD"/>
</dbReference>
<accession>A0A5M3N6X8</accession>
<feature type="active site" evidence="9 10">
    <location>
        <position position="704"/>
    </location>
</feature>
<dbReference type="InterPro" id="IPR001525">
    <property type="entry name" value="C5_MeTfrase"/>
</dbReference>
<dbReference type="PRINTS" id="PR00105">
    <property type="entry name" value="C5METTRFRASE"/>
</dbReference>
<dbReference type="RefSeq" id="XP_007763763.1">
    <property type="nucleotide sequence ID" value="XM_007765573.1"/>
</dbReference>
<evidence type="ECO:0000256" key="1">
    <source>
        <dbReference type="ARBA" id="ARBA00004123"/>
    </source>
</evidence>
<feature type="domain" description="BAH" evidence="13">
    <location>
        <begin position="279"/>
        <end position="408"/>
    </location>
</feature>
<keyword evidence="15" id="KW-1185">Reference proteome</keyword>
<dbReference type="InterPro" id="IPR001025">
    <property type="entry name" value="BAH_dom"/>
</dbReference>
<keyword evidence="7" id="KW-0238">DNA-binding</keyword>
<evidence type="ECO:0000256" key="11">
    <source>
        <dbReference type="RuleBase" id="RU000416"/>
    </source>
</evidence>
<dbReference type="InterPro" id="IPR029063">
    <property type="entry name" value="SAM-dependent_MTases_sf"/>
</dbReference>
<evidence type="ECO:0000256" key="4">
    <source>
        <dbReference type="ARBA" id="ARBA00022679"/>
    </source>
</evidence>
<dbReference type="Pfam" id="PF12047">
    <property type="entry name" value="DNMT1-RFD"/>
    <property type="match status" value="1"/>
</dbReference>
<evidence type="ECO:0000256" key="7">
    <source>
        <dbReference type="ARBA" id="ARBA00023125"/>
    </source>
</evidence>
<dbReference type="AlphaFoldDB" id="A0A5M3N6X8"/>
<dbReference type="EMBL" id="JH711573">
    <property type="protein sequence ID" value="EIW87192.1"/>
    <property type="molecule type" value="Genomic_DNA"/>
</dbReference>
<name>A0A5M3N6X8_CONPW</name>
<protein>
    <recommendedName>
        <fullName evidence="2">DNA (cytosine-5-)-methyltransferase</fullName>
        <ecNumber evidence="2">2.1.1.37</ecNumber>
    </recommendedName>
</protein>
<dbReference type="GO" id="GO:0003886">
    <property type="term" value="F:DNA (cytosine-5-)-methyltransferase activity"/>
    <property type="evidence" value="ECO:0007669"/>
    <property type="project" value="UniProtKB-EC"/>
</dbReference>
<dbReference type="PANTHER" id="PTHR10629:SF52">
    <property type="entry name" value="DNA (CYTOSINE-5)-METHYLTRANSFERASE 1"/>
    <property type="match status" value="1"/>
</dbReference>
<keyword evidence="4 10" id="KW-0808">Transferase</keyword>
<keyword evidence="6" id="KW-0677">Repeat</keyword>